<protein>
    <submittedName>
        <fullName evidence="2">Uncharacterized protein</fullName>
    </submittedName>
</protein>
<evidence type="ECO:0000313" key="2">
    <source>
        <dbReference type="EMBL" id="EUA85597.1"/>
    </source>
</evidence>
<sequence length="54" mass="5354">MGNDIPPSPPGEGAEITLHEVPVLSGLGLTMTGPGPADSVRSMTGPTKSAPRAT</sequence>
<dbReference type="EMBL" id="JAOL01000190">
    <property type="protein sequence ID" value="EUA85597.1"/>
    <property type="molecule type" value="Genomic_DNA"/>
</dbReference>
<evidence type="ECO:0000256" key="1">
    <source>
        <dbReference type="SAM" id="MobiDB-lite"/>
    </source>
</evidence>
<gene>
    <name evidence="2" type="ORF">I551_8080</name>
</gene>
<evidence type="ECO:0000313" key="3">
    <source>
        <dbReference type="Proteomes" id="UP000020681"/>
    </source>
</evidence>
<dbReference type="Gene3D" id="3.40.50.1820">
    <property type="entry name" value="alpha/beta hydrolase"/>
    <property type="match status" value="1"/>
</dbReference>
<name>A0ABN0QLU5_MYCUL</name>
<feature type="region of interest" description="Disordered" evidence="1">
    <location>
        <begin position="27"/>
        <end position="54"/>
    </location>
</feature>
<organism evidence="2 3">
    <name type="scientific">Mycobacterium ulcerans str. Harvey</name>
    <dbReference type="NCBI Taxonomy" id="1299332"/>
    <lineage>
        <taxon>Bacteria</taxon>
        <taxon>Bacillati</taxon>
        <taxon>Actinomycetota</taxon>
        <taxon>Actinomycetes</taxon>
        <taxon>Mycobacteriales</taxon>
        <taxon>Mycobacteriaceae</taxon>
        <taxon>Mycobacterium</taxon>
        <taxon>Mycobacterium ulcerans group</taxon>
    </lineage>
</organism>
<dbReference type="Proteomes" id="UP000020681">
    <property type="component" value="Unassembled WGS sequence"/>
</dbReference>
<keyword evidence="3" id="KW-1185">Reference proteome</keyword>
<comment type="caution">
    <text evidence="2">The sequence shown here is derived from an EMBL/GenBank/DDBJ whole genome shotgun (WGS) entry which is preliminary data.</text>
</comment>
<accession>A0ABN0QLU5</accession>
<dbReference type="InterPro" id="IPR029058">
    <property type="entry name" value="AB_hydrolase_fold"/>
</dbReference>
<proteinExistence type="predicted"/>
<reference evidence="2 3" key="1">
    <citation type="submission" date="2014-01" db="EMBL/GenBank/DDBJ databases">
        <authorList>
            <person name="Dobos K."/>
            <person name="Lenaerts A."/>
            <person name="Ordway D."/>
            <person name="DeGroote M.A."/>
            <person name="Parker T."/>
            <person name="Sizemore C."/>
            <person name="Tallon L.J."/>
            <person name="Sadzewicz L.K."/>
            <person name="Sengamalay N."/>
            <person name="Fraser C.M."/>
            <person name="Hine E."/>
            <person name="Shefchek K.A."/>
            <person name="Das S.P."/>
            <person name="Tettelin H."/>
        </authorList>
    </citation>
    <scope>NUCLEOTIDE SEQUENCE [LARGE SCALE GENOMIC DNA]</scope>
    <source>
        <strain evidence="2 3">Harvey</strain>
    </source>
</reference>